<evidence type="ECO:0000313" key="4">
    <source>
        <dbReference type="Proteomes" id="UP000444721"/>
    </source>
</evidence>
<organism evidence="3 4">
    <name type="scientific">Naegleria fowleri</name>
    <name type="common">Brain eating amoeba</name>
    <dbReference type="NCBI Taxonomy" id="5763"/>
    <lineage>
        <taxon>Eukaryota</taxon>
        <taxon>Discoba</taxon>
        <taxon>Heterolobosea</taxon>
        <taxon>Tetramitia</taxon>
        <taxon>Eutetramitia</taxon>
        <taxon>Vahlkampfiidae</taxon>
        <taxon>Naegleria</taxon>
    </lineage>
</organism>
<dbReference type="VEuPathDB" id="AmoebaDB:NF0078540"/>
<name>A0A6A5BHT8_NAEFO</name>
<dbReference type="InterPro" id="IPR001660">
    <property type="entry name" value="SAM"/>
</dbReference>
<dbReference type="AlphaFoldDB" id="A0A6A5BHT8"/>
<feature type="region of interest" description="Disordered" evidence="1">
    <location>
        <begin position="220"/>
        <end position="245"/>
    </location>
</feature>
<dbReference type="EMBL" id="VFQX01000066">
    <property type="protein sequence ID" value="KAF0972599.1"/>
    <property type="molecule type" value="Genomic_DNA"/>
</dbReference>
<dbReference type="OrthoDB" id="10255738at2759"/>
<dbReference type="Gene3D" id="1.10.150.50">
    <property type="entry name" value="Transcription Factor, Ets-1"/>
    <property type="match status" value="1"/>
</dbReference>
<dbReference type="GeneID" id="68116065"/>
<proteinExistence type="predicted"/>
<accession>A0A6A5BHT8</accession>
<feature type="region of interest" description="Disordered" evidence="1">
    <location>
        <begin position="92"/>
        <end position="129"/>
    </location>
</feature>
<gene>
    <name evidence="3" type="ORF">FDP41_008848</name>
</gene>
<dbReference type="PROSITE" id="PS50105">
    <property type="entry name" value="SAM_DOMAIN"/>
    <property type="match status" value="1"/>
</dbReference>
<feature type="compositionally biased region" description="Low complexity" evidence="1">
    <location>
        <begin position="98"/>
        <end position="129"/>
    </location>
</feature>
<evidence type="ECO:0000313" key="3">
    <source>
        <dbReference type="EMBL" id="KAF0972599.1"/>
    </source>
</evidence>
<dbReference type="RefSeq" id="XP_044557313.1">
    <property type="nucleotide sequence ID" value="XM_044712744.1"/>
</dbReference>
<reference evidence="3 4" key="1">
    <citation type="journal article" date="2019" name="Sci. Rep.">
        <title>Nanopore sequencing improves the draft genome of the human pathogenic amoeba Naegleria fowleri.</title>
        <authorList>
            <person name="Liechti N."/>
            <person name="Schurch N."/>
            <person name="Bruggmann R."/>
            <person name="Wittwer M."/>
        </authorList>
    </citation>
    <scope>NUCLEOTIDE SEQUENCE [LARGE SCALE GENOMIC DNA]</scope>
    <source>
        <strain evidence="3 4">ATCC 30894</strain>
    </source>
</reference>
<dbReference type="Proteomes" id="UP000444721">
    <property type="component" value="Unassembled WGS sequence"/>
</dbReference>
<feature type="compositionally biased region" description="Low complexity" evidence="1">
    <location>
        <begin position="222"/>
        <end position="245"/>
    </location>
</feature>
<dbReference type="VEuPathDB" id="AmoebaDB:FDP41_008848"/>
<dbReference type="OMA" id="AQRNFRK"/>
<dbReference type="SMART" id="SM00454">
    <property type="entry name" value="SAM"/>
    <property type="match status" value="1"/>
</dbReference>
<dbReference type="Pfam" id="PF00536">
    <property type="entry name" value="SAM_1"/>
    <property type="match status" value="1"/>
</dbReference>
<dbReference type="SUPFAM" id="SSF47769">
    <property type="entry name" value="SAM/Pointed domain"/>
    <property type="match status" value="1"/>
</dbReference>
<protein>
    <recommendedName>
        <fullName evidence="2">SAM domain-containing protein</fullName>
    </recommendedName>
</protein>
<feature type="domain" description="SAM" evidence="2">
    <location>
        <begin position="28"/>
        <end position="89"/>
    </location>
</feature>
<evidence type="ECO:0000259" key="2">
    <source>
        <dbReference type="PROSITE" id="PS50105"/>
    </source>
</evidence>
<keyword evidence="4" id="KW-1185">Reference proteome</keyword>
<dbReference type="VEuPathDB" id="AmoebaDB:NfTy_048150"/>
<dbReference type="InterPro" id="IPR013761">
    <property type="entry name" value="SAM/pointed_sf"/>
</dbReference>
<sequence>MGQYWSSWSEHGLDHKEDKLAVEPPIKWTNEMVMDWLSKHGFDDYKKHFIGVNGSMLQSLTKDTLVDEMNIPTGVAIKLMREVDRLFVHTVGSSGSPNYNNHNNNNNNTATSHLNHPNNNNNSQNSNLQTNASNKSIISISTTTTSSSSSVNDQISIQQDDEEAIKKCLIKLDKLKGLQNLSEKQKRDKAKNLVIKHHLLNSYLNKDFVATKRTITELINDSPVPSSSSTRHNSVSSSSSSSIGSIIPSSKAPTIMIASENVEIHDTGAVNDDEDKKDLQKVANEISDLQTNKNYVIKDEEFLKVKLVIVELHRTAAQRNFRKFLSPVLDTFNVVPQFGLFHSALVVGPWYLEWNDSSLIVPRKCYSGAAVLAADVDRSFKGPQVGEALEKISNIICNWNANMMYSQQKANCQHFVDEICLALGIELKFKGALGDYCEKLRTFGSCELNYSIPKELKEKCEFTKETWKFTSHSQLDDFVHTICKKDPLYFEKRQDDWSLLKSFDRAFWLRYYKNKKSDDFKPCSNGCPFSDPATSGSIMENFFTFGSKKR</sequence>
<evidence type="ECO:0000256" key="1">
    <source>
        <dbReference type="SAM" id="MobiDB-lite"/>
    </source>
</evidence>
<comment type="caution">
    <text evidence="3">The sequence shown here is derived from an EMBL/GenBank/DDBJ whole genome shotgun (WGS) entry which is preliminary data.</text>
</comment>